<dbReference type="Proteomes" id="UP001055439">
    <property type="component" value="Chromosome 1"/>
</dbReference>
<dbReference type="AlphaFoldDB" id="A0A9E7EAB0"/>
<sequence>MDTWQCLVAICVSYVLPTRSSPSGSPFVPAFEHLKPLERISGTKREKAENGDRGSVELETLVLEKVEEISSAICAVDSLVVRILPVG</sequence>
<protein>
    <submittedName>
        <fullName evidence="1">Uncharacterized protein</fullName>
    </submittedName>
</protein>
<evidence type="ECO:0000313" key="2">
    <source>
        <dbReference type="Proteomes" id="UP001055439"/>
    </source>
</evidence>
<proteinExistence type="predicted"/>
<evidence type="ECO:0000313" key="1">
    <source>
        <dbReference type="EMBL" id="URD73429.1"/>
    </source>
</evidence>
<name>A0A9E7EAB0_9LILI</name>
<gene>
    <name evidence="1" type="ORF">MUK42_36100</name>
</gene>
<dbReference type="EMBL" id="CP097502">
    <property type="protein sequence ID" value="URD73429.1"/>
    <property type="molecule type" value="Genomic_DNA"/>
</dbReference>
<accession>A0A9E7EAB0</accession>
<keyword evidence="2" id="KW-1185">Reference proteome</keyword>
<reference evidence="1" key="1">
    <citation type="submission" date="2022-05" db="EMBL/GenBank/DDBJ databases">
        <title>The Musa troglodytarum L. genome provides insights into the mechanism of non-climacteric behaviour and enrichment of carotenoids.</title>
        <authorList>
            <person name="Wang J."/>
        </authorList>
    </citation>
    <scope>NUCLEOTIDE SEQUENCE</scope>
    <source>
        <tissue evidence="1">Leaf</tissue>
    </source>
</reference>
<organism evidence="1 2">
    <name type="scientific">Musa troglodytarum</name>
    <name type="common">fe'i banana</name>
    <dbReference type="NCBI Taxonomy" id="320322"/>
    <lineage>
        <taxon>Eukaryota</taxon>
        <taxon>Viridiplantae</taxon>
        <taxon>Streptophyta</taxon>
        <taxon>Embryophyta</taxon>
        <taxon>Tracheophyta</taxon>
        <taxon>Spermatophyta</taxon>
        <taxon>Magnoliopsida</taxon>
        <taxon>Liliopsida</taxon>
        <taxon>Zingiberales</taxon>
        <taxon>Musaceae</taxon>
        <taxon>Musa</taxon>
    </lineage>
</organism>